<reference evidence="2 3" key="1">
    <citation type="submission" date="2016-10" db="EMBL/GenBank/DDBJ databases">
        <authorList>
            <person name="de Groot N.N."/>
        </authorList>
    </citation>
    <scope>NUCLEOTIDE SEQUENCE [LARGE SCALE GENOMIC DNA]</scope>
    <source>
        <strain evidence="2 3">DSM 18610</strain>
    </source>
</reference>
<dbReference type="EMBL" id="FOGG01000012">
    <property type="protein sequence ID" value="SER60675.1"/>
    <property type="molecule type" value="Genomic_DNA"/>
</dbReference>
<dbReference type="Gene3D" id="2.30.180.10">
    <property type="entry name" value="FAS1 domain"/>
    <property type="match status" value="1"/>
</dbReference>
<dbReference type="STRING" id="390241.SAMN04488023_11221"/>
<dbReference type="AlphaFoldDB" id="A0A1H9QKF1"/>
<organism evidence="2 3">
    <name type="scientific">Pedobacter rhizosphaerae</name>
    <dbReference type="NCBI Taxonomy" id="390241"/>
    <lineage>
        <taxon>Bacteria</taxon>
        <taxon>Pseudomonadati</taxon>
        <taxon>Bacteroidota</taxon>
        <taxon>Sphingobacteriia</taxon>
        <taxon>Sphingobacteriales</taxon>
        <taxon>Sphingobacteriaceae</taxon>
        <taxon>Pedobacter</taxon>
    </lineage>
</organism>
<sequence length="478" mass="53127">MTKKYLIYIAFFSISTVFCSCKDNWEVHNELKNVDNTIDLAQKIDSQADISVFNGFVKSTGYDKVLASAQNYTVWAPSNAALAGLDAAIVADPVKLKDFVANHIALSTYPLSTKSNDTLRVKLLNSKYANIIDAKFEESNIVGNGQFVKNGVLYKVDQAVPSRLNIWDYMLSSTDANLQKNYINALSISVIDSANATIIGYNALGRPIFAPNPPMVSRNTYWVNVADLRAEAQEYTYFMLQDAAFTSETAKLANYYPSVDPNLSASFYVVKDLTVKGVYTADKLPDTLLSVRGVKIPLNKGNVVKSYRASNGIVHVLKALPFRLTDKVPVFKVEGELPLSFSASRTISYRTKLDDKGKQYKDIQVYNHLLSEFSVFYVRANVPTVKYKVYARAISGALGDSQVAAFTQRFFFLNPGTATFNLTFTHLVNPLTYTETYLGEYTPATFGNLNFRLTSAATTAVNVNTLILDYLRFEPVLP</sequence>
<protein>
    <submittedName>
        <fullName evidence="2">Uncaracterized surface protein containing fasciclin (FAS1) repeats</fullName>
    </submittedName>
</protein>
<dbReference type="Pfam" id="PF02469">
    <property type="entry name" value="Fasciclin"/>
    <property type="match status" value="1"/>
</dbReference>
<gene>
    <name evidence="2" type="ORF">SAMN04488023_11221</name>
</gene>
<evidence type="ECO:0000313" key="3">
    <source>
        <dbReference type="Proteomes" id="UP000199572"/>
    </source>
</evidence>
<accession>A0A1H9QKF1</accession>
<dbReference type="PROSITE" id="PS51257">
    <property type="entry name" value="PROKAR_LIPOPROTEIN"/>
    <property type="match status" value="1"/>
</dbReference>
<feature type="domain" description="FAS1" evidence="1">
    <location>
        <begin position="37"/>
        <end position="160"/>
    </location>
</feature>
<proteinExistence type="predicted"/>
<evidence type="ECO:0000259" key="1">
    <source>
        <dbReference type="PROSITE" id="PS50213"/>
    </source>
</evidence>
<dbReference type="SUPFAM" id="SSF82153">
    <property type="entry name" value="FAS1 domain"/>
    <property type="match status" value="2"/>
</dbReference>
<dbReference type="Proteomes" id="UP000199572">
    <property type="component" value="Unassembled WGS sequence"/>
</dbReference>
<dbReference type="PROSITE" id="PS50213">
    <property type="entry name" value="FAS1"/>
    <property type="match status" value="1"/>
</dbReference>
<evidence type="ECO:0000313" key="2">
    <source>
        <dbReference type="EMBL" id="SER60675.1"/>
    </source>
</evidence>
<name>A0A1H9QKF1_9SPHI</name>
<keyword evidence="3" id="KW-1185">Reference proteome</keyword>
<dbReference type="InterPro" id="IPR036378">
    <property type="entry name" value="FAS1_dom_sf"/>
</dbReference>
<dbReference type="InterPro" id="IPR000782">
    <property type="entry name" value="FAS1_domain"/>
</dbReference>